<reference evidence="1 2" key="1">
    <citation type="submission" date="2021-11" db="EMBL/GenBank/DDBJ databases">
        <title>Genomic of Niabella pedocola.</title>
        <authorList>
            <person name="Wu T."/>
        </authorList>
    </citation>
    <scope>NUCLEOTIDE SEQUENCE [LARGE SCALE GENOMIC DNA]</scope>
    <source>
        <strain evidence="1 2">JCM 31011</strain>
    </source>
</reference>
<name>A0ABS8PSY0_9BACT</name>
<proteinExistence type="predicted"/>
<accession>A0ABS8PSY0</accession>
<dbReference type="SUPFAM" id="SSF49299">
    <property type="entry name" value="PKD domain"/>
    <property type="match status" value="1"/>
</dbReference>
<comment type="caution">
    <text evidence="1">The sequence shown here is derived from an EMBL/GenBank/DDBJ whole genome shotgun (WGS) entry which is preliminary data.</text>
</comment>
<protein>
    <recommendedName>
        <fullName evidence="3">PKD domain-containing protein</fullName>
    </recommendedName>
</protein>
<dbReference type="EMBL" id="JAJNEC010000005">
    <property type="protein sequence ID" value="MCD2424194.1"/>
    <property type="molecule type" value="Genomic_DNA"/>
</dbReference>
<gene>
    <name evidence="1" type="ORF">LQ567_15545</name>
</gene>
<organism evidence="1 2">
    <name type="scientific">Niabella pedocola</name>
    <dbReference type="NCBI Taxonomy" id="1752077"/>
    <lineage>
        <taxon>Bacteria</taxon>
        <taxon>Pseudomonadati</taxon>
        <taxon>Bacteroidota</taxon>
        <taxon>Chitinophagia</taxon>
        <taxon>Chitinophagales</taxon>
        <taxon>Chitinophagaceae</taxon>
        <taxon>Niabella</taxon>
    </lineage>
</organism>
<dbReference type="Proteomes" id="UP001199816">
    <property type="component" value="Unassembled WGS sequence"/>
</dbReference>
<evidence type="ECO:0008006" key="3">
    <source>
        <dbReference type="Google" id="ProtNLM"/>
    </source>
</evidence>
<evidence type="ECO:0000313" key="1">
    <source>
        <dbReference type="EMBL" id="MCD2424194.1"/>
    </source>
</evidence>
<evidence type="ECO:0000313" key="2">
    <source>
        <dbReference type="Proteomes" id="UP001199816"/>
    </source>
</evidence>
<sequence length="375" mass="40979">MKRFLFFAFFLPVVISSCKKDKDVTTAPVYSFSIAKDTISAVIQQPVAIESSKTGGSEATVAWIVDGKELSSAQAFAHVFEVAGFYKVLFKARNQAGTFEKAFIIDVAPQVREGGESKYISRILEYLPAPGQFINVAPGNMASAEGIVGKNSGLVTLGAYGGYITFTFDHSIQNKEGADLAIYGNPLKPPTDWSEPGIVMVSRDDNGNGKADDTWYELAGSEYNSAETIKNYRITYYNPKAYANVPWKDNQDNSGAVEINAFHKQQYYPLFASNQDSLVFTGTLLKSTFGQVSGIWINAGFSWGYADSYSSGDDYDTKKYNSFDIARAVDASGKPVQLKAIDFVKVYTAQNNKGNALMGEISTEIKGAEDLHFGK</sequence>
<dbReference type="PROSITE" id="PS51257">
    <property type="entry name" value="PROKAR_LIPOPROTEIN"/>
    <property type="match status" value="1"/>
</dbReference>
<dbReference type="InterPro" id="IPR035986">
    <property type="entry name" value="PKD_dom_sf"/>
</dbReference>
<keyword evidence="2" id="KW-1185">Reference proteome</keyword>
<dbReference type="RefSeq" id="WP_231005525.1">
    <property type="nucleotide sequence ID" value="NZ_JAJNEC010000005.1"/>
</dbReference>